<reference evidence="1" key="1">
    <citation type="submission" date="2018-02" db="EMBL/GenBank/DDBJ databases">
        <title>Rhizophora mucronata_Transcriptome.</title>
        <authorList>
            <person name="Meera S.P."/>
            <person name="Sreeshan A."/>
            <person name="Augustine A."/>
        </authorList>
    </citation>
    <scope>NUCLEOTIDE SEQUENCE</scope>
    <source>
        <tissue evidence="1">Leaf</tissue>
    </source>
</reference>
<evidence type="ECO:0000313" key="1">
    <source>
        <dbReference type="EMBL" id="MBW88514.1"/>
    </source>
</evidence>
<organism evidence="1">
    <name type="scientific">Rhizophora mucronata</name>
    <name type="common">Asiatic mangrove</name>
    <dbReference type="NCBI Taxonomy" id="61149"/>
    <lineage>
        <taxon>Eukaryota</taxon>
        <taxon>Viridiplantae</taxon>
        <taxon>Streptophyta</taxon>
        <taxon>Embryophyta</taxon>
        <taxon>Tracheophyta</taxon>
        <taxon>Spermatophyta</taxon>
        <taxon>Magnoliopsida</taxon>
        <taxon>eudicotyledons</taxon>
        <taxon>Gunneridae</taxon>
        <taxon>Pentapetalae</taxon>
        <taxon>rosids</taxon>
        <taxon>fabids</taxon>
        <taxon>Malpighiales</taxon>
        <taxon>Rhizophoraceae</taxon>
        <taxon>Rhizophora</taxon>
    </lineage>
</organism>
<name>A0A2P2J4W8_RHIMU</name>
<accession>A0A2P2J4W8</accession>
<proteinExistence type="predicted"/>
<protein>
    <submittedName>
        <fullName evidence="1">Uncharacterized protein</fullName>
    </submittedName>
</protein>
<dbReference type="EMBL" id="GGEC01008031">
    <property type="protein sequence ID" value="MBW88514.1"/>
    <property type="molecule type" value="Transcribed_RNA"/>
</dbReference>
<sequence>MFVCSISLCICA</sequence>